<evidence type="ECO:0000313" key="4">
    <source>
        <dbReference type="Proteomes" id="UP000319852"/>
    </source>
</evidence>
<feature type="compositionally biased region" description="Basic and acidic residues" evidence="1">
    <location>
        <begin position="57"/>
        <end position="66"/>
    </location>
</feature>
<feature type="region of interest" description="Disordered" evidence="1">
    <location>
        <begin position="52"/>
        <end position="88"/>
    </location>
</feature>
<protein>
    <recommendedName>
        <fullName evidence="5">Secreted protein</fullName>
    </recommendedName>
</protein>
<feature type="region of interest" description="Disordered" evidence="1">
    <location>
        <begin position="334"/>
        <end position="387"/>
    </location>
</feature>
<reference evidence="3 4" key="1">
    <citation type="submission" date="2019-02" db="EMBL/GenBank/DDBJ databases">
        <title>Deep-cultivation of Planctomycetes and their phenomic and genomic characterization uncovers novel biology.</title>
        <authorList>
            <person name="Wiegand S."/>
            <person name="Jogler M."/>
            <person name="Boedeker C."/>
            <person name="Pinto D."/>
            <person name="Vollmers J."/>
            <person name="Rivas-Marin E."/>
            <person name="Kohn T."/>
            <person name="Peeters S.H."/>
            <person name="Heuer A."/>
            <person name="Rast P."/>
            <person name="Oberbeckmann S."/>
            <person name="Bunk B."/>
            <person name="Jeske O."/>
            <person name="Meyerdierks A."/>
            <person name="Storesund J.E."/>
            <person name="Kallscheuer N."/>
            <person name="Luecker S."/>
            <person name="Lage O.M."/>
            <person name="Pohl T."/>
            <person name="Merkel B.J."/>
            <person name="Hornburger P."/>
            <person name="Mueller R.-W."/>
            <person name="Bruemmer F."/>
            <person name="Labrenz M."/>
            <person name="Spormann A.M."/>
            <person name="Op den Camp H."/>
            <person name="Overmann J."/>
            <person name="Amann R."/>
            <person name="Jetten M.S.M."/>
            <person name="Mascher T."/>
            <person name="Medema M.H."/>
            <person name="Devos D.P."/>
            <person name="Kaster A.-K."/>
            <person name="Ovreas L."/>
            <person name="Rohde M."/>
            <person name="Galperin M.Y."/>
            <person name="Jogler C."/>
        </authorList>
    </citation>
    <scope>NUCLEOTIDE SEQUENCE [LARGE SCALE GENOMIC DNA]</scope>
    <source>
        <strain evidence="3 4">HG15A2</strain>
    </source>
</reference>
<feature type="signal peptide" evidence="2">
    <location>
        <begin position="1"/>
        <end position="22"/>
    </location>
</feature>
<evidence type="ECO:0000256" key="2">
    <source>
        <dbReference type="SAM" id="SignalP"/>
    </source>
</evidence>
<gene>
    <name evidence="3" type="ORF">HG15A2_35450</name>
</gene>
<organism evidence="3 4">
    <name type="scientific">Adhaeretor mobilis</name>
    <dbReference type="NCBI Taxonomy" id="1930276"/>
    <lineage>
        <taxon>Bacteria</taxon>
        <taxon>Pseudomonadati</taxon>
        <taxon>Planctomycetota</taxon>
        <taxon>Planctomycetia</taxon>
        <taxon>Pirellulales</taxon>
        <taxon>Lacipirellulaceae</taxon>
        <taxon>Adhaeretor</taxon>
    </lineage>
</organism>
<dbReference type="AlphaFoldDB" id="A0A517MZA4"/>
<keyword evidence="4" id="KW-1185">Reference proteome</keyword>
<sequence precursor="true">MRCLLALTLIAVTNLTVSPAHAQRNRAVVPGTGTKIDYVGDDFEDEGWNFVHNHPKSSREQDERLRSPRGMATNGRWNEGPERGQPDQIQVVDTPAGGLPGSEKALLLRTLRSGIPGYNSRDVQQDDLIANLPNRLGGSIPVGETPSFTVRVFLPPAEQWENRSGPHFGIRGSATTITTEVKSRGLFGSRSETTNEPYWPGMWIHFRSETSRKTEKDSAYIAIRGDHMGRDYRVKEIEQFGWWTFGMSFTGDGSVHYYAKPGVEDLTAADHLDSKYPYSYHARSFRTFFFNSCNFNDGRSWSTPFVIDDPALFVVNSRRVESIVARRKASDEKRIAAKKQMEEKRAAAKQRAQEKWAAAKARQQQSRQQGAAQQQQTANGRGNSRTR</sequence>
<keyword evidence="2" id="KW-0732">Signal</keyword>
<dbReference type="KEGG" id="amob:HG15A2_35450"/>
<accession>A0A517MZA4</accession>
<proteinExistence type="predicted"/>
<evidence type="ECO:0008006" key="5">
    <source>
        <dbReference type="Google" id="ProtNLM"/>
    </source>
</evidence>
<dbReference type="EMBL" id="CP036263">
    <property type="protein sequence ID" value="QDT00210.1"/>
    <property type="molecule type" value="Genomic_DNA"/>
</dbReference>
<dbReference type="Proteomes" id="UP000319852">
    <property type="component" value="Chromosome"/>
</dbReference>
<evidence type="ECO:0000313" key="3">
    <source>
        <dbReference type="EMBL" id="QDT00210.1"/>
    </source>
</evidence>
<evidence type="ECO:0000256" key="1">
    <source>
        <dbReference type="SAM" id="MobiDB-lite"/>
    </source>
</evidence>
<name>A0A517MZA4_9BACT</name>
<feature type="compositionally biased region" description="Basic and acidic residues" evidence="1">
    <location>
        <begin position="334"/>
        <end position="354"/>
    </location>
</feature>
<feature type="chain" id="PRO_5021773861" description="Secreted protein" evidence="2">
    <location>
        <begin position="23"/>
        <end position="387"/>
    </location>
</feature>
<feature type="compositionally biased region" description="Low complexity" evidence="1">
    <location>
        <begin position="355"/>
        <end position="378"/>
    </location>
</feature>